<evidence type="ECO:0000256" key="4">
    <source>
        <dbReference type="ARBA" id="ARBA00022679"/>
    </source>
</evidence>
<feature type="transmembrane region" description="Helical" evidence="7">
    <location>
        <begin position="323"/>
        <end position="343"/>
    </location>
</feature>
<dbReference type="OrthoDB" id="9813151at2"/>
<comment type="catalytic activity">
    <reaction evidence="1">
        <text>ATP + protein L-histidine = ADP + protein N-phospho-L-histidine.</text>
        <dbReference type="EC" id="2.7.13.3"/>
    </reaction>
</comment>
<reference evidence="10" key="1">
    <citation type="journal article" date="2013" name="Stand. Genomic Sci.">
        <title>Genome sequence of the thermophilic fresh-water bacterium Spirochaeta caldaria type strain (H1(T)), reclassification of Spirochaeta caldaria, Spirochaeta stenostrepta, and Spirochaeta zuelzerae in the genus Treponema as Treponema caldaria comb. nov., Treponema stenostrepta comb. nov., and Treponema zuelzerae comb. nov., and emendation of the genus Treponema.</title>
        <authorList>
            <person name="Abt B."/>
            <person name="Goker M."/>
            <person name="Scheuner C."/>
            <person name="Han C."/>
            <person name="Lu M."/>
            <person name="Misra M."/>
            <person name="Lapidus A."/>
            <person name="Nolan M."/>
            <person name="Lucas S."/>
            <person name="Hammon N."/>
            <person name="Deshpande S."/>
            <person name="Cheng J.F."/>
            <person name="Tapia R."/>
            <person name="Goodwin L.A."/>
            <person name="Pitluck S."/>
            <person name="Liolios K."/>
            <person name="Pagani I."/>
            <person name="Ivanova N."/>
            <person name="Mavromatis K."/>
            <person name="Mikhailova N."/>
            <person name="Huntemann M."/>
            <person name="Pati A."/>
            <person name="Chen A."/>
            <person name="Palaniappan K."/>
            <person name="Land M."/>
            <person name="Hauser L."/>
            <person name="Jeffries C.D."/>
            <person name="Rohde M."/>
            <person name="Spring S."/>
            <person name="Gronow S."/>
            <person name="Detter J.C."/>
            <person name="Bristow J."/>
            <person name="Eisen J.A."/>
            <person name="Markowitz V."/>
            <person name="Hugenholtz P."/>
            <person name="Kyrpides N.C."/>
            <person name="Woyke T."/>
            <person name="Klenk H.P."/>
        </authorList>
    </citation>
    <scope>NUCLEOTIDE SEQUENCE</scope>
    <source>
        <strain evidence="10">ATCC 51460 / DSM 7334 / H1</strain>
    </source>
</reference>
<dbReference type="KEGG" id="scd:Spica_2004"/>
<feature type="domain" description="Histidine kinase" evidence="8">
    <location>
        <begin position="359"/>
        <end position="576"/>
    </location>
</feature>
<dbReference type="PANTHER" id="PTHR45453:SF1">
    <property type="entry name" value="PHOSPHATE REGULON SENSOR PROTEIN PHOR"/>
    <property type="match status" value="1"/>
</dbReference>
<keyword evidence="7" id="KW-1133">Transmembrane helix</keyword>
<dbReference type="AlphaFoldDB" id="F8EXW8"/>
<dbReference type="GO" id="GO:0016036">
    <property type="term" value="P:cellular response to phosphate starvation"/>
    <property type="evidence" value="ECO:0007669"/>
    <property type="project" value="TreeGrafter"/>
</dbReference>
<dbReference type="SUPFAM" id="SSF47384">
    <property type="entry name" value="Homodimeric domain of signal transducing histidine kinase"/>
    <property type="match status" value="1"/>
</dbReference>
<dbReference type="InterPro" id="IPR036097">
    <property type="entry name" value="HisK_dim/P_sf"/>
</dbReference>
<evidence type="ECO:0000256" key="5">
    <source>
        <dbReference type="ARBA" id="ARBA00022777"/>
    </source>
</evidence>
<dbReference type="Proteomes" id="UP000000503">
    <property type="component" value="Chromosome"/>
</dbReference>
<sequence>MTEVHVLCYNKTMRFLKRYWSLIITGALIPLLMLLAINQLQWVQDLGIRERYRLIQGLHATATQLGNAIQNELGIIPIVFDMDGDEISQSLAKGHTDEFSKRWEAWQSYAQSPDIISDLYILYIDERTASAVPVVWQWKDSSFLQVTIDIQDPSLFMFPLRPGDSGKRFTMLIRVNNEILEQKLIPALAEQYLFGKNDYYFRIVDTVEKNVVYESSNTDSHMLFANPDIRYPLLKPDYLFLFNSLPDMRDPGFETVPAMTILQMRRQSARNQENPDRVAEVFFDRRPPEQRDRTERARWVLEAVHKSGSLKAVVNMFIVRNTIISLGTLVLLAFALIALTIAVRRNQELAERQQDFIATVTHELKTPVAVIGSGADNLASGIITDPQRTQQYGTMILEESKKLATMVDRFLIYSRLSSHRPLEFTRLNLQDLIHSVLDLYKQQLVEAEFRVECITPHPVYVNGDMQTLSLALGNLISNAIKHAREGLFLGIDLRKENHTWAIISVRDHGPGISRQERKHIFEAFYRGSVAKSKQIPGSGLGLNVVRRIIETHGGTVSCEIFGELGTMFIIKLPIPDHISLLSKEAPHE</sequence>
<dbReference type="Gene3D" id="1.10.287.130">
    <property type="match status" value="1"/>
</dbReference>
<evidence type="ECO:0000256" key="2">
    <source>
        <dbReference type="ARBA" id="ARBA00012438"/>
    </source>
</evidence>
<dbReference type="Gene3D" id="3.30.565.10">
    <property type="entry name" value="Histidine kinase-like ATPase, C-terminal domain"/>
    <property type="match status" value="1"/>
</dbReference>
<keyword evidence="10" id="KW-1185">Reference proteome</keyword>
<evidence type="ECO:0000256" key="1">
    <source>
        <dbReference type="ARBA" id="ARBA00000085"/>
    </source>
</evidence>
<evidence type="ECO:0000259" key="8">
    <source>
        <dbReference type="PROSITE" id="PS50109"/>
    </source>
</evidence>
<dbReference type="SMART" id="SM00388">
    <property type="entry name" value="HisKA"/>
    <property type="match status" value="1"/>
</dbReference>
<dbReference type="EC" id="2.7.13.3" evidence="2"/>
<keyword evidence="7" id="KW-0812">Transmembrane</keyword>
<keyword evidence="6" id="KW-0902">Two-component regulatory system</keyword>
<dbReference type="InterPro" id="IPR003594">
    <property type="entry name" value="HATPase_dom"/>
</dbReference>
<dbReference type="SUPFAM" id="SSF55874">
    <property type="entry name" value="ATPase domain of HSP90 chaperone/DNA topoisomerase II/histidine kinase"/>
    <property type="match status" value="1"/>
</dbReference>
<dbReference type="PRINTS" id="PR00344">
    <property type="entry name" value="BCTRLSENSOR"/>
</dbReference>
<dbReference type="PROSITE" id="PS50109">
    <property type="entry name" value="HIS_KIN"/>
    <property type="match status" value="1"/>
</dbReference>
<dbReference type="InterPro" id="IPR036890">
    <property type="entry name" value="HATPase_C_sf"/>
</dbReference>
<dbReference type="eggNOG" id="COG2205">
    <property type="taxonomic scope" value="Bacteria"/>
</dbReference>
<dbReference type="InterPro" id="IPR050351">
    <property type="entry name" value="BphY/WalK/GraS-like"/>
</dbReference>
<accession>F8EXW8</accession>
<dbReference type="InterPro" id="IPR005467">
    <property type="entry name" value="His_kinase_dom"/>
</dbReference>
<dbReference type="CDD" id="cd00082">
    <property type="entry name" value="HisKA"/>
    <property type="match status" value="1"/>
</dbReference>
<dbReference type="HOGENOM" id="CLU_463749_0_0_12"/>
<dbReference type="PANTHER" id="PTHR45453">
    <property type="entry name" value="PHOSPHATE REGULON SENSOR PROTEIN PHOR"/>
    <property type="match status" value="1"/>
</dbReference>
<keyword evidence="7" id="KW-0472">Membrane</keyword>
<evidence type="ECO:0000256" key="6">
    <source>
        <dbReference type="ARBA" id="ARBA00023012"/>
    </source>
</evidence>
<keyword evidence="3" id="KW-0597">Phosphoprotein</keyword>
<dbReference type="Pfam" id="PF00512">
    <property type="entry name" value="HisKA"/>
    <property type="match status" value="1"/>
</dbReference>
<gene>
    <name evidence="9" type="ordered locus">Spica_2004</name>
</gene>
<evidence type="ECO:0000313" key="10">
    <source>
        <dbReference type="Proteomes" id="UP000000503"/>
    </source>
</evidence>
<keyword evidence="4" id="KW-0808">Transferase</keyword>
<proteinExistence type="predicted"/>
<name>F8EXW8_GRAC1</name>
<evidence type="ECO:0000256" key="3">
    <source>
        <dbReference type="ARBA" id="ARBA00022553"/>
    </source>
</evidence>
<keyword evidence="5 9" id="KW-0418">Kinase</keyword>
<dbReference type="InterPro" id="IPR003661">
    <property type="entry name" value="HisK_dim/P_dom"/>
</dbReference>
<protein>
    <recommendedName>
        <fullName evidence="2">histidine kinase</fullName>
        <ecNumber evidence="2">2.7.13.3</ecNumber>
    </recommendedName>
</protein>
<dbReference type="EMBL" id="CP002868">
    <property type="protein sequence ID" value="AEJ20132.1"/>
    <property type="molecule type" value="Genomic_DNA"/>
</dbReference>
<evidence type="ECO:0000313" key="9">
    <source>
        <dbReference type="EMBL" id="AEJ20132.1"/>
    </source>
</evidence>
<dbReference type="CDD" id="cd00075">
    <property type="entry name" value="HATPase"/>
    <property type="match status" value="1"/>
</dbReference>
<dbReference type="GO" id="GO:0004721">
    <property type="term" value="F:phosphoprotein phosphatase activity"/>
    <property type="evidence" value="ECO:0007669"/>
    <property type="project" value="TreeGrafter"/>
</dbReference>
<dbReference type="STRING" id="744872.Spica_2004"/>
<organism evidence="9 10">
    <name type="scientific">Gracilinema caldarium (strain ATCC 51460 / DSM 7334 / H1)</name>
    <name type="common">Treponema caldarium</name>
    <dbReference type="NCBI Taxonomy" id="744872"/>
    <lineage>
        <taxon>Bacteria</taxon>
        <taxon>Pseudomonadati</taxon>
        <taxon>Spirochaetota</taxon>
        <taxon>Spirochaetia</taxon>
        <taxon>Spirochaetales</taxon>
        <taxon>Breznakiellaceae</taxon>
        <taxon>Gracilinema</taxon>
    </lineage>
</organism>
<evidence type="ECO:0000256" key="7">
    <source>
        <dbReference type="SAM" id="Phobius"/>
    </source>
</evidence>
<feature type="transmembrane region" description="Helical" evidence="7">
    <location>
        <begin position="19"/>
        <end position="37"/>
    </location>
</feature>
<dbReference type="InterPro" id="IPR004358">
    <property type="entry name" value="Sig_transdc_His_kin-like_C"/>
</dbReference>
<dbReference type="GO" id="GO:0005886">
    <property type="term" value="C:plasma membrane"/>
    <property type="evidence" value="ECO:0007669"/>
    <property type="project" value="TreeGrafter"/>
</dbReference>
<dbReference type="Pfam" id="PF02518">
    <property type="entry name" value="HATPase_c"/>
    <property type="match status" value="1"/>
</dbReference>
<dbReference type="GO" id="GO:0000155">
    <property type="term" value="F:phosphorelay sensor kinase activity"/>
    <property type="evidence" value="ECO:0007669"/>
    <property type="project" value="InterPro"/>
</dbReference>
<dbReference type="SMART" id="SM00387">
    <property type="entry name" value="HATPase_c"/>
    <property type="match status" value="1"/>
</dbReference>